<comment type="caution">
    <text evidence="1">The sequence shown here is derived from an EMBL/GenBank/DDBJ whole genome shotgun (WGS) entry which is preliminary data.</text>
</comment>
<dbReference type="OrthoDB" id="5953645at2759"/>
<accession>A0A3M6UHT6</accession>
<keyword evidence="2" id="KW-1185">Reference proteome</keyword>
<sequence length="276" mass="31104">MADQIDIHVTYKDSKRIISFPKGEVVEDFAIQMADQIDIHVTHKDSKRIISCPKGEVVEDFAIRFLEAFADVLPREVEPSDVKFRVYVEKFDDYVDLQSDELLKDGMKLRARIQERGQSPIKPHPIHPKTIYRLWSPVSRKNEGVVMRNPSTNIVTCSGTFSSGGDTLMKTIDETNGQTASFALLFKDGANKVLALTGDGKGNPVKAKEIPVAARTPGESIFDPEYFWSYTMFKQRGSDYYLGCDDSGTLTLVENWNLEYPNPQALFIVNEPNKST</sequence>
<protein>
    <submittedName>
        <fullName evidence="1">Uncharacterized protein</fullName>
    </submittedName>
</protein>
<proteinExistence type="predicted"/>
<gene>
    <name evidence="1" type="ORF">pdam_00016526</name>
</gene>
<dbReference type="STRING" id="46731.A0A3M6UHT6"/>
<name>A0A3M6UHT6_POCDA</name>
<dbReference type="AlphaFoldDB" id="A0A3M6UHT6"/>
<reference evidence="1 2" key="1">
    <citation type="journal article" date="2018" name="Sci. Rep.">
        <title>Comparative analysis of the Pocillopora damicornis genome highlights role of immune system in coral evolution.</title>
        <authorList>
            <person name="Cunning R."/>
            <person name="Bay R.A."/>
            <person name="Gillette P."/>
            <person name="Baker A.C."/>
            <person name="Traylor-Knowles N."/>
        </authorList>
    </citation>
    <scope>NUCLEOTIDE SEQUENCE [LARGE SCALE GENOMIC DNA]</scope>
    <source>
        <strain evidence="1">RSMAS</strain>
        <tissue evidence="1">Whole animal</tissue>
    </source>
</reference>
<dbReference type="EMBL" id="RCHS01001489">
    <property type="protein sequence ID" value="RMX53222.1"/>
    <property type="molecule type" value="Genomic_DNA"/>
</dbReference>
<dbReference type="Proteomes" id="UP000275408">
    <property type="component" value="Unassembled WGS sequence"/>
</dbReference>
<evidence type="ECO:0000313" key="2">
    <source>
        <dbReference type="Proteomes" id="UP000275408"/>
    </source>
</evidence>
<organism evidence="1 2">
    <name type="scientific">Pocillopora damicornis</name>
    <name type="common">Cauliflower coral</name>
    <name type="synonym">Millepora damicornis</name>
    <dbReference type="NCBI Taxonomy" id="46731"/>
    <lineage>
        <taxon>Eukaryota</taxon>
        <taxon>Metazoa</taxon>
        <taxon>Cnidaria</taxon>
        <taxon>Anthozoa</taxon>
        <taxon>Hexacorallia</taxon>
        <taxon>Scleractinia</taxon>
        <taxon>Astrocoeniina</taxon>
        <taxon>Pocilloporidae</taxon>
        <taxon>Pocillopora</taxon>
    </lineage>
</organism>
<evidence type="ECO:0000313" key="1">
    <source>
        <dbReference type="EMBL" id="RMX53222.1"/>
    </source>
</evidence>